<evidence type="ECO:0008006" key="6">
    <source>
        <dbReference type="Google" id="ProtNLM"/>
    </source>
</evidence>
<feature type="domain" description="DUF641" evidence="2">
    <location>
        <begin position="87"/>
        <end position="199"/>
    </location>
</feature>
<name>A0ABD2ZIL6_9GENT</name>
<dbReference type="Proteomes" id="UP001630127">
    <property type="component" value="Unassembled WGS sequence"/>
</dbReference>
<evidence type="ECO:0000259" key="3">
    <source>
        <dbReference type="Pfam" id="PF24994"/>
    </source>
</evidence>
<dbReference type="AlphaFoldDB" id="A0ABD2ZIL6"/>
<dbReference type="PANTHER" id="PTHR31161">
    <property type="entry name" value="PROTEIN GRAVITROPIC IN THE LIGHT 1"/>
    <property type="match status" value="1"/>
</dbReference>
<evidence type="ECO:0000313" key="5">
    <source>
        <dbReference type="Proteomes" id="UP001630127"/>
    </source>
</evidence>
<proteinExistence type="predicted"/>
<evidence type="ECO:0000313" key="4">
    <source>
        <dbReference type="EMBL" id="KAL3517967.1"/>
    </source>
</evidence>
<gene>
    <name evidence="4" type="ORF">ACH5RR_020556</name>
</gene>
<organism evidence="4 5">
    <name type="scientific">Cinchona calisaya</name>
    <dbReference type="NCBI Taxonomy" id="153742"/>
    <lineage>
        <taxon>Eukaryota</taxon>
        <taxon>Viridiplantae</taxon>
        <taxon>Streptophyta</taxon>
        <taxon>Embryophyta</taxon>
        <taxon>Tracheophyta</taxon>
        <taxon>Spermatophyta</taxon>
        <taxon>Magnoliopsida</taxon>
        <taxon>eudicotyledons</taxon>
        <taxon>Gunneridae</taxon>
        <taxon>Pentapetalae</taxon>
        <taxon>asterids</taxon>
        <taxon>lamiids</taxon>
        <taxon>Gentianales</taxon>
        <taxon>Rubiaceae</taxon>
        <taxon>Cinchonoideae</taxon>
        <taxon>Cinchoneae</taxon>
        <taxon>Cinchona</taxon>
    </lineage>
</organism>
<keyword evidence="5" id="KW-1185">Reference proteome</keyword>
<comment type="caution">
    <text evidence="4">The sequence shown here is derived from an EMBL/GenBank/DDBJ whole genome shotgun (WGS) entry which is preliminary data.</text>
</comment>
<dbReference type="InterPro" id="IPR006943">
    <property type="entry name" value="DUF641_pln"/>
</dbReference>
<dbReference type="EMBL" id="JBJUIK010000009">
    <property type="protein sequence ID" value="KAL3517967.1"/>
    <property type="molecule type" value="Genomic_DNA"/>
</dbReference>
<protein>
    <recommendedName>
        <fullName evidence="6">DUF641 domain-containing protein</fullName>
    </recommendedName>
</protein>
<keyword evidence="1" id="KW-0175">Coiled coil</keyword>
<dbReference type="Pfam" id="PF24994">
    <property type="entry name" value="GIL1_IRKI_C"/>
    <property type="match status" value="1"/>
</dbReference>
<accession>A0ABD2ZIL6</accession>
<dbReference type="InterPro" id="IPR040225">
    <property type="entry name" value="GIL1-like"/>
</dbReference>
<feature type="coiled-coil region" evidence="1">
    <location>
        <begin position="159"/>
        <end position="207"/>
    </location>
</feature>
<evidence type="ECO:0000256" key="1">
    <source>
        <dbReference type="SAM" id="Coils"/>
    </source>
</evidence>
<dbReference type="Pfam" id="PF04859">
    <property type="entry name" value="DUF641"/>
    <property type="match status" value="1"/>
</dbReference>
<feature type="domain" description="GIL1/IRKI C-terminal" evidence="3">
    <location>
        <begin position="376"/>
        <end position="432"/>
    </location>
</feature>
<sequence>MGLEAYGQGMMECAADKPSKNPSNISDIVSRFAKVCEFRSIGVFTSEYQCNDGGKKGPSLVDESSSELTEEAEEGNKGCECGHLEEISKLFDTVSAVKLAYVKLQEAHIPYDPDKIIGADEIMVSQLETLCQIKRVFKEKQLKKVNSVSACSALLLAEIQVQERLLKKLKSQVKVKEAAVVNLQRELEDLKLENKKLSEEIKKQEYENNRNLDVDSFKEIVRAIGKAIHDFAKPLIALMKVSGWDLDQAANAIEENVVYAKRSHKKYAFEAYIAQRMFHGFSFHSYNTEGIMKFGDPINALILDPQSEFANFCRKKYLSVVHPCMETQFFGNVDHRLFVTNGLHPYTPFYRAFVKMATWVWILQGTTASVSPKVEIFEVERGSDFSGDYMECTEEMKNEALMSSQQDGRFKVEFMILPGFRIGDYLIRSQVYLSKVGFSNGTC</sequence>
<dbReference type="InterPro" id="IPR056813">
    <property type="entry name" value="GIL1_IRKI_C"/>
</dbReference>
<evidence type="ECO:0000259" key="2">
    <source>
        <dbReference type="Pfam" id="PF04859"/>
    </source>
</evidence>
<reference evidence="4 5" key="1">
    <citation type="submission" date="2024-11" db="EMBL/GenBank/DDBJ databases">
        <title>A near-complete genome assembly of Cinchona calisaya.</title>
        <authorList>
            <person name="Lian D.C."/>
            <person name="Zhao X.W."/>
            <person name="Wei L."/>
        </authorList>
    </citation>
    <scope>NUCLEOTIDE SEQUENCE [LARGE SCALE GENOMIC DNA]</scope>
    <source>
        <tissue evidence="4">Nenye</tissue>
    </source>
</reference>